<dbReference type="InterPro" id="IPR000683">
    <property type="entry name" value="Gfo/Idh/MocA-like_OxRdtase_N"/>
</dbReference>
<name>A0A1G9MZM0_9ACTN</name>
<evidence type="ECO:0000256" key="1">
    <source>
        <dbReference type="ARBA" id="ARBA00010928"/>
    </source>
</evidence>
<proteinExistence type="inferred from homology"/>
<dbReference type="Pfam" id="PF02894">
    <property type="entry name" value="GFO_IDH_MocA_C"/>
    <property type="match status" value="1"/>
</dbReference>
<protein>
    <recommendedName>
        <fullName evidence="4">Inositol 2-dehydrogenase</fullName>
        <ecNumber evidence="4">1.1.1.18</ecNumber>
    </recommendedName>
    <alternativeName>
        <fullName evidence="4">Myo-inositol 2-dehydrogenase</fullName>
        <shortName evidence="4">MI 2-dehydrogenase</shortName>
    </alternativeName>
</protein>
<dbReference type="GO" id="GO:0050112">
    <property type="term" value="F:inositol 2-dehydrogenase (NAD+) activity"/>
    <property type="evidence" value="ECO:0007669"/>
    <property type="project" value="UniProtKB-UniRule"/>
</dbReference>
<keyword evidence="2 4" id="KW-0560">Oxidoreductase</keyword>
<dbReference type="PANTHER" id="PTHR43593">
    <property type="match status" value="1"/>
</dbReference>
<evidence type="ECO:0000313" key="8">
    <source>
        <dbReference type="Proteomes" id="UP000198680"/>
    </source>
</evidence>
<dbReference type="Pfam" id="PF01408">
    <property type="entry name" value="GFO_IDH_MocA"/>
    <property type="match status" value="1"/>
</dbReference>
<dbReference type="GO" id="GO:0000166">
    <property type="term" value="F:nucleotide binding"/>
    <property type="evidence" value="ECO:0007669"/>
    <property type="project" value="InterPro"/>
</dbReference>
<gene>
    <name evidence="4" type="primary">iolG</name>
    <name evidence="7" type="ORF">SAMN05660642_00828</name>
</gene>
<dbReference type="EMBL" id="FNHE01000002">
    <property type="protein sequence ID" value="SDL79327.1"/>
    <property type="molecule type" value="Genomic_DNA"/>
</dbReference>
<dbReference type="Gene3D" id="3.40.50.720">
    <property type="entry name" value="NAD(P)-binding Rossmann-like Domain"/>
    <property type="match status" value="1"/>
</dbReference>
<evidence type="ECO:0000313" key="7">
    <source>
        <dbReference type="EMBL" id="SDL79327.1"/>
    </source>
</evidence>
<organism evidence="7 8">
    <name type="scientific">Geodermatophilus siccatus</name>
    <dbReference type="NCBI Taxonomy" id="1137991"/>
    <lineage>
        <taxon>Bacteria</taxon>
        <taxon>Bacillati</taxon>
        <taxon>Actinomycetota</taxon>
        <taxon>Actinomycetes</taxon>
        <taxon>Geodermatophilales</taxon>
        <taxon>Geodermatophilaceae</taxon>
        <taxon>Geodermatophilus</taxon>
    </lineage>
</organism>
<dbReference type="InterPro" id="IPR004104">
    <property type="entry name" value="Gfo/Idh/MocA-like_OxRdtase_C"/>
</dbReference>
<feature type="domain" description="Gfo/Idh/MocA-like oxidoreductase N-terminal" evidence="5">
    <location>
        <begin position="22"/>
        <end position="135"/>
    </location>
</feature>
<dbReference type="InterPro" id="IPR050424">
    <property type="entry name" value="Gfo-Idh-MocA_inositol_DH"/>
</dbReference>
<evidence type="ECO:0000259" key="5">
    <source>
        <dbReference type="Pfam" id="PF01408"/>
    </source>
</evidence>
<evidence type="ECO:0000256" key="4">
    <source>
        <dbReference type="HAMAP-Rule" id="MF_01671"/>
    </source>
</evidence>
<comment type="subunit">
    <text evidence="4">Homotetramer.</text>
</comment>
<dbReference type="InterPro" id="IPR036291">
    <property type="entry name" value="NAD(P)-bd_dom_sf"/>
</dbReference>
<dbReference type="Proteomes" id="UP000198680">
    <property type="component" value="Unassembled WGS sequence"/>
</dbReference>
<dbReference type="SUPFAM" id="SSF55347">
    <property type="entry name" value="Glyceraldehyde-3-phosphate dehydrogenase-like, C-terminal domain"/>
    <property type="match status" value="1"/>
</dbReference>
<dbReference type="AlphaFoldDB" id="A0A1G9MZM0"/>
<feature type="domain" description="Gfo/Idh/MocA-like oxidoreductase C-terminal" evidence="6">
    <location>
        <begin position="159"/>
        <end position="350"/>
    </location>
</feature>
<dbReference type="RefSeq" id="WP_091214195.1">
    <property type="nucleotide sequence ID" value="NZ_FNHE01000002.1"/>
</dbReference>
<keyword evidence="8" id="KW-1185">Reference proteome</keyword>
<dbReference type="InterPro" id="IPR023794">
    <property type="entry name" value="MI/DCI_dehydrogenase"/>
</dbReference>
<comment type="similarity">
    <text evidence="1 4">Belongs to the Gfo/Idh/MocA family.</text>
</comment>
<dbReference type="HAMAP" id="MF_01671">
    <property type="entry name" value="IolG"/>
    <property type="match status" value="1"/>
</dbReference>
<dbReference type="STRING" id="1137991.SAMN05660642_00828"/>
<accession>A0A1G9MZM0</accession>
<dbReference type="GO" id="GO:0019310">
    <property type="term" value="P:inositol catabolic process"/>
    <property type="evidence" value="ECO:0007669"/>
    <property type="project" value="UniProtKB-UniRule"/>
</dbReference>
<dbReference type="OrthoDB" id="256869at2"/>
<comment type="catalytic activity">
    <reaction evidence="4">
        <text>myo-inositol + NAD(+) = scyllo-inosose + NADH + H(+)</text>
        <dbReference type="Rhea" id="RHEA:16949"/>
        <dbReference type="ChEBI" id="CHEBI:15378"/>
        <dbReference type="ChEBI" id="CHEBI:17268"/>
        <dbReference type="ChEBI" id="CHEBI:17811"/>
        <dbReference type="ChEBI" id="CHEBI:57540"/>
        <dbReference type="ChEBI" id="CHEBI:57945"/>
        <dbReference type="EC" id="1.1.1.18"/>
    </reaction>
</comment>
<dbReference type="EC" id="1.1.1.18" evidence="4"/>
<dbReference type="PANTHER" id="PTHR43593:SF1">
    <property type="entry name" value="INOSITOL 2-DEHYDROGENASE"/>
    <property type="match status" value="1"/>
</dbReference>
<comment type="function">
    <text evidence="4">Involved in the oxidation of myo-inositol (MI) to 2-keto-myo-inositol (2KMI or 2-inosose).</text>
</comment>
<dbReference type="Gene3D" id="3.30.360.10">
    <property type="entry name" value="Dihydrodipicolinate Reductase, domain 2"/>
    <property type="match status" value="1"/>
</dbReference>
<sequence>MTTAETRAGALPDLADVPARELRVAVLGVGMMGADHVARLYSRISGAQVVAVSDAFTEKAEQVAATVPGCRVIGDPLAAIADDDVDAVLIATPGQFHEEQVLACIERGKPVLCEKPLTMEAASSLALVRAEDEYTARTGRRLVQVGFMRRFDPEYAELKALIDAGGLGEPLVAHCAHRNAAVPPHFTSEMMVNDSVVHEVDVARFLLDEEIAAVTVLRPRATRRAVEGQSDPLLVLFETTGGRMVDVECFVSTGVGYEVRTEVVGEDGSAMIGLDAGLVRTSGGQAGATRSTGIAPDFRQRFGRAYDIELQRWVDAARRGEVDGPGAWDGYAAQAVCAAGVEALRSGRRTEVRLEARGGTQS</sequence>
<reference evidence="8" key="1">
    <citation type="submission" date="2016-10" db="EMBL/GenBank/DDBJ databases">
        <authorList>
            <person name="Varghese N."/>
            <person name="Submissions S."/>
        </authorList>
    </citation>
    <scope>NUCLEOTIDE SEQUENCE [LARGE SCALE GENOMIC DNA]</scope>
    <source>
        <strain evidence="8">DSM 45419</strain>
    </source>
</reference>
<dbReference type="SUPFAM" id="SSF51735">
    <property type="entry name" value="NAD(P)-binding Rossmann-fold domains"/>
    <property type="match status" value="1"/>
</dbReference>
<keyword evidence="3 4" id="KW-0520">NAD</keyword>
<evidence type="ECO:0000256" key="2">
    <source>
        <dbReference type="ARBA" id="ARBA00023002"/>
    </source>
</evidence>
<evidence type="ECO:0000256" key="3">
    <source>
        <dbReference type="ARBA" id="ARBA00023027"/>
    </source>
</evidence>
<evidence type="ECO:0000259" key="6">
    <source>
        <dbReference type="Pfam" id="PF02894"/>
    </source>
</evidence>